<comment type="caution">
    <text evidence="2">The sequence shown here is derived from an EMBL/GenBank/DDBJ whole genome shotgun (WGS) entry which is preliminary data.</text>
</comment>
<name>A0A4S8ZRZ4_AURPU</name>
<reference evidence="2 3" key="1">
    <citation type="submission" date="2018-10" db="EMBL/GenBank/DDBJ databases">
        <title>Fifty Aureobasidium pullulans genomes reveal a recombining polyextremotolerant generalist.</title>
        <authorList>
            <person name="Gostincar C."/>
            <person name="Turk M."/>
            <person name="Zajc J."/>
            <person name="Gunde-Cimerman N."/>
        </authorList>
    </citation>
    <scope>NUCLEOTIDE SEQUENCE [LARGE SCALE GENOMIC DNA]</scope>
    <source>
        <strain evidence="2 3">EXF-10659</strain>
    </source>
</reference>
<accession>A0A4S8ZRZ4</accession>
<dbReference type="PANTHER" id="PTHR13887:SF41">
    <property type="entry name" value="THIOREDOXIN SUPERFAMILY PROTEIN"/>
    <property type="match status" value="1"/>
</dbReference>
<feature type="domain" description="DSBA-like thioredoxin" evidence="1">
    <location>
        <begin position="8"/>
        <end position="211"/>
    </location>
</feature>
<dbReference type="Proteomes" id="UP000308802">
    <property type="component" value="Unassembled WGS sequence"/>
</dbReference>
<gene>
    <name evidence="2" type="ORF">D6D19_08611</name>
</gene>
<dbReference type="CDD" id="cd03024">
    <property type="entry name" value="DsbA_FrnE"/>
    <property type="match status" value="1"/>
</dbReference>
<dbReference type="SUPFAM" id="SSF52833">
    <property type="entry name" value="Thioredoxin-like"/>
    <property type="match status" value="1"/>
</dbReference>
<dbReference type="EMBL" id="QZAO01000410">
    <property type="protein sequence ID" value="THW69065.1"/>
    <property type="molecule type" value="Genomic_DNA"/>
</dbReference>
<dbReference type="PANTHER" id="PTHR13887">
    <property type="entry name" value="GLUTATHIONE S-TRANSFERASE KAPPA"/>
    <property type="match status" value="1"/>
</dbReference>
<protein>
    <submittedName>
        <fullName evidence="2">Thioredoxin-like protein</fullName>
    </submittedName>
</protein>
<dbReference type="AlphaFoldDB" id="A0A4S8ZRZ4"/>
<proteinExistence type="predicted"/>
<dbReference type="InterPro" id="IPR036249">
    <property type="entry name" value="Thioredoxin-like_sf"/>
</dbReference>
<dbReference type="Pfam" id="PF01323">
    <property type="entry name" value="DSBA"/>
    <property type="match status" value="1"/>
</dbReference>
<dbReference type="Gene3D" id="3.40.30.10">
    <property type="entry name" value="Glutaredoxin"/>
    <property type="match status" value="1"/>
</dbReference>
<dbReference type="GO" id="GO:0016491">
    <property type="term" value="F:oxidoreductase activity"/>
    <property type="evidence" value="ECO:0007669"/>
    <property type="project" value="InterPro"/>
</dbReference>
<evidence type="ECO:0000313" key="3">
    <source>
        <dbReference type="Proteomes" id="UP000308802"/>
    </source>
</evidence>
<sequence length="220" mass="24406">IASISFHIKIYSDTVCPWCYIGLKTLEQAITLYQRTYPGGSKDLFHITWSPFYLDPSAPIPGILAETRITQKNGADRAEGIKLRLRRVGKAHGIDFTFAGKVGNTRDSHRLMHLAGLKGEDVQMKLAKELFKAHFEGDADVTDHEDLIKAGVAAGIEEEEVFVWLESDNGGEEVDREAQKARESGVNSVPTFEINRKRLEGAEDASAFYEAFSEIKGSVC</sequence>
<feature type="non-terminal residue" evidence="2">
    <location>
        <position position="1"/>
    </location>
</feature>
<dbReference type="InterPro" id="IPR001853">
    <property type="entry name" value="DSBA-like_thioredoxin_dom"/>
</dbReference>
<organism evidence="2 3">
    <name type="scientific">Aureobasidium pullulans</name>
    <name type="common">Black yeast</name>
    <name type="synonym">Pullularia pullulans</name>
    <dbReference type="NCBI Taxonomy" id="5580"/>
    <lineage>
        <taxon>Eukaryota</taxon>
        <taxon>Fungi</taxon>
        <taxon>Dikarya</taxon>
        <taxon>Ascomycota</taxon>
        <taxon>Pezizomycotina</taxon>
        <taxon>Dothideomycetes</taxon>
        <taxon>Dothideomycetidae</taxon>
        <taxon>Dothideales</taxon>
        <taxon>Saccotheciaceae</taxon>
        <taxon>Aureobasidium</taxon>
    </lineage>
</organism>
<evidence type="ECO:0000259" key="1">
    <source>
        <dbReference type="Pfam" id="PF01323"/>
    </source>
</evidence>
<evidence type="ECO:0000313" key="2">
    <source>
        <dbReference type="EMBL" id="THW69065.1"/>
    </source>
</evidence>